<dbReference type="Gene3D" id="1.10.287.1080">
    <property type="entry name" value="MazG-like"/>
    <property type="match status" value="2"/>
</dbReference>
<dbReference type="EC" id="3.6.1.9" evidence="2"/>
<dbReference type="GO" id="GO:0046076">
    <property type="term" value="P:dTTP catabolic process"/>
    <property type="evidence" value="ECO:0007669"/>
    <property type="project" value="TreeGrafter"/>
</dbReference>
<accession>A0AA42J1V5</accession>
<dbReference type="InterPro" id="IPR048011">
    <property type="entry name" value="NTP-PPase_MazG-like_C"/>
</dbReference>
<feature type="domain" description="NTP pyrophosphohydrolase MazG-like" evidence="1">
    <location>
        <begin position="167"/>
        <end position="228"/>
    </location>
</feature>
<dbReference type="GO" id="GO:0006950">
    <property type="term" value="P:response to stress"/>
    <property type="evidence" value="ECO:0007669"/>
    <property type="project" value="UniProtKB-ARBA"/>
</dbReference>
<comment type="caution">
    <text evidence="2">The sequence shown here is derived from an EMBL/GenBank/DDBJ whole genome shotgun (WGS) entry which is preliminary data.</text>
</comment>
<dbReference type="SUPFAM" id="SSF101386">
    <property type="entry name" value="all-alpha NTP pyrophosphatases"/>
    <property type="match status" value="2"/>
</dbReference>
<reference evidence="2" key="1">
    <citation type="journal article" date="2023" name="Int. J. Syst. Evol. Microbiol.">
        <title>&lt;i&gt;Holtiella tumoricola&lt;/i&gt; gen. nov. sp. nov., isolated from a human clinical sample.</title>
        <authorList>
            <person name="Allen-Vercoe E."/>
            <person name="Daigneault M.C."/>
            <person name="Vancuren S.J."/>
            <person name="Cochrane K."/>
            <person name="O'Neal L.L."/>
            <person name="Sankaranarayanan K."/>
            <person name="Lawson P.A."/>
        </authorList>
    </citation>
    <scope>NUCLEOTIDE SEQUENCE</scope>
    <source>
        <strain evidence="2">CC70A</strain>
    </source>
</reference>
<dbReference type="PANTHER" id="PTHR30522:SF0">
    <property type="entry name" value="NUCLEOSIDE TRIPHOSPHATE PYROPHOSPHOHYDROLASE"/>
    <property type="match status" value="1"/>
</dbReference>
<dbReference type="Pfam" id="PF03819">
    <property type="entry name" value="MazG"/>
    <property type="match status" value="2"/>
</dbReference>
<dbReference type="GO" id="GO:0046047">
    <property type="term" value="P:TTP catabolic process"/>
    <property type="evidence" value="ECO:0007669"/>
    <property type="project" value="TreeGrafter"/>
</dbReference>
<organism evidence="2 3">
    <name type="scientific">Holtiella tumoricola</name>
    <dbReference type="NCBI Taxonomy" id="3018743"/>
    <lineage>
        <taxon>Bacteria</taxon>
        <taxon>Bacillati</taxon>
        <taxon>Bacillota</taxon>
        <taxon>Clostridia</taxon>
        <taxon>Lachnospirales</taxon>
        <taxon>Cellulosilyticaceae</taxon>
        <taxon>Holtiella</taxon>
    </lineage>
</organism>
<dbReference type="NCBIfam" id="TIGR00444">
    <property type="entry name" value="mazG"/>
    <property type="match status" value="1"/>
</dbReference>
<dbReference type="GO" id="GO:0046061">
    <property type="term" value="P:dATP catabolic process"/>
    <property type="evidence" value="ECO:0007669"/>
    <property type="project" value="TreeGrafter"/>
</dbReference>
<evidence type="ECO:0000313" key="3">
    <source>
        <dbReference type="Proteomes" id="UP001169242"/>
    </source>
</evidence>
<dbReference type="NCBIfam" id="NF007113">
    <property type="entry name" value="PRK09562.1"/>
    <property type="match status" value="1"/>
</dbReference>
<dbReference type="InterPro" id="IPR004518">
    <property type="entry name" value="MazG-like_dom"/>
</dbReference>
<feature type="domain" description="NTP pyrophosphohydrolase MazG-like" evidence="1">
    <location>
        <begin position="30"/>
        <end position="103"/>
    </location>
</feature>
<dbReference type="InterPro" id="IPR048015">
    <property type="entry name" value="NTP-PPase_MazG-like_N"/>
</dbReference>
<dbReference type="FunFam" id="1.10.287.1080:FF:000001">
    <property type="entry name" value="Nucleoside triphosphate pyrophosphohydrolase"/>
    <property type="match status" value="1"/>
</dbReference>
<dbReference type="Proteomes" id="UP001169242">
    <property type="component" value="Unassembled WGS sequence"/>
</dbReference>
<dbReference type="CDD" id="cd11528">
    <property type="entry name" value="NTP-PPase_MazG_Nterm"/>
    <property type="match status" value="1"/>
</dbReference>
<name>A0AA42J1V5_9FIRM</name>
<dbReference type="RefSeq" id="WP_053982757.1">
    <property type="nucleotide sequence ID" value="NZ_JAQIFT010000054.1"/>
</dbReference>
<proteinExistence type="predicted"/>
<dbReference type="PANTHER" id="PTHR30522">
    <property type="entry name" value="NUCLEOSIDE TRIPHOSPHATE PYROPHOSPHOHYDROLASE"/>
    <property type="match status" value="1"/>
</dbReference>
<evidence type="ECO:0000259" key="1">
    <source>
        <dbReference type="Pfam" id="PF03819"/>
    </source>
</evidence>
<dbReference type="EMBL" id="JAQIFT010000054">
    <property type="protein sequence ID" value="MDA3732770.1"/>
    <property type="molecule type" value="Genomic_DNA"/>
</dbReference>
<dbReference type="GO" id="GO:0046052">
    <property type="term" value="P:UTP catabolic process"/>
    <property type="evidence" value="ECO:0007669"/>
    <property type="project" value="TreeGrafter"/>
</dbReference>
<dbReference type="InterPro" id="IPR011551">
    <property type="entry name" value="NTP_PyrPHydrolase_MazG"/>
</dbReference>
<keyword evidence="2" id="KW-0378">Hydrolase</keyword>
<dbReference type="AlphaFoldDB" id="A0AA42J1V5"/>
<dbReference type="CDD" id="cd11529">
    <property type="entry name" value="NTP-PPase_MazG_Cterm"/>
    <property type="match status" value="1"/>
</dbReference>
<dbReference type="GO" id="GO:0006203">
    <property type="term" value="P:dGTP catabolic process"/>
    <property type="evidence" value="ECO:0007669"/>
    <property type="project" value="TreeGrafter"/>
</dbReference>
<gene>
    <name evidence="2" type="primary">mazG</name>
    <name evidence="2" type="ORF">PBV87_14925</name>
</gene>
<protein>
    <submittedName>
        <fullName evidence="2">Nucleoside triphosphate pyrophosphohydrolase</fullName>
        <ecNumber evidence="2">3.6.1.9</ecNumber>
    </submittedName>
</protein>
<keyword evidence="3" id="KW-1185">Reference proteome</keyword>
<dbReference type="GO" id="GO:0046081">
    <property type="term" value="P:dUTP catabolic process"/>
    <property type="evidence" value="ECO:0007669"/>
    <property type="project" value="TreeGrafter"/>
</dbReference>
<evidence type="ECO:0000313" key="2">
    <source>
        <dbReference type="EMBL" id="MDA3732770.1"/>
    </source>
</evidence>
<dbReference type="FunFam" id="1.10.287.1080:FF:000003">
    <property type="entry name" value="Nucleoside triphosphate pyrophosphohydrolase"/>
    <property type="match status" value="1"/>
</dbReference>
<sequence>MEKKKYTYQDLKDIIELLRSENGCAWDREQTHESLVPSLIEETYELVEAIQNKDTANLKEELGDVLMQVMMQSQIANEASEFTMEDVIDGIASKLVYRHPHVFKQGEETNNTKEILENWEKLKKKEKKQETQTESMDQVARALPALMRAYKVQKKAAEVGFTWDSYEPILDKVFEEIEELKIEIKQGRLDKMNEELGDVLFSMVNLSYFLEINPEFALTNSTEKFINRFRYIENSAFAKGKQLSQMTLEEMDQLWNECKKVESNI</sequence>
<dbReference type="GO" id="GO:0047429">
    <property type="term" value="F:nucleoside triphosphate diphosphatase activity"/>
    <property type="evidence" value="ECO:0007669"/>
    <property type="project" value="UniProtKB-EC"/>
</dbReference>